<reference evidence="1 2" key="1">
    <citation type="submission" date="2020-05" db="EMBL/GenBank/DDBJ databases">
        <authorList>
            <person name="Campoy J."/>
            <person name="Schneeberger K."/>
            <person name="Spophaly S."/>
        </authorList>
    </citation>
    <scope>NUCLEOTIDE SEQUENCE [LARGE SCALE GENOMIC DNA]</scope>
    <source>
        <strain evidence="1">PruArmRojPasFocal</strain>
    </source>
</reference>
<sequence>MGGGGGRNGQAVGGVWVWRRLWEEREGGGLGRQSKSQEEMFAFLRASWLREYEMVSYNAFWEKELKDKVREEMEWEDGRLEWSLLLEEKVGRSTLRSKNCGEA</sequence>
<accession>A0A6J5V2F6</accession>
<evidence type="ECO:0000313" key="2">
    <source>
        <dbReference type="Proteomes" id="UP000507222"/>
    </source>
</evidence>
<dbReference type="AlphaFoldDB" id="A0A6J5V2F6"/>
<dbReference type="Proteomes" id="UP000507222">
    <property type="component" value="Unassembled WGS sequence"/>
</dbReference>
<dbReference type="EMBL" id="CAEKDK010000006">
    <property type="protein sequence ID" value="CAB4283140.1"/>
    <property type="molecule type" value="Genomic_DNA"/>
</dbReference>
<evidence type="ECO:0000313" key="1">
    <source>
        <dbReference type="EMBL" id="CAB4283140.1"/>
    </source>
</evidence>
<proteinExistence type="predicted"/>
<name>A0A6J5V2F6_PRUAR</name>
<protein>
    <submittedName>
        <fullName evidence="1">Uncharacterized protein</fullName>
    </submittedName>
</protein>
<gene>
    <name evidence="1" type="ORF">CURHAP_LOCUS37200</name>
</gene>
<organism evidence="1 2">
    <name type="scientific">Prunus armeniaca</name>
    <name type="common">Apricot</name>
    <name type="synonym">Armeniaca vulgaris</name>
    <dbReference type="NCBI Taxonomy" id="36596"/>
    <lineage>
        <taxon>Eukaryota</taxon>
        <taxon>Viridiplantae</taxon>
        <taxon>Streptophyta</taxon>
        <taxon>Embryophyta</taxon>
        <taxon>Tracheophyta</taxon>
        <taxon>Spermatophyta</taxon>
        <taxon>Magnoliopsida</taxon>
        <taxon>eudicotyledons</taxon>
        <taxon>Gunneridae</taxon>
        <taxon>Pentapetalae</taxon>
        <taxon>rosids</taxon>
        <taxon>fabids</taxon>
        <taxon>Rosales</taxon>
        <taxon>Rosaceae</taxon>
        <taxon>Amygdaloideae</taxon>
        <taxon>Amygdaleae</taxon>
        <taxon>Prunus</taxon>
    </lineage>
</organism>